<evidence type="ECO:0000313" key="3">
    <source>
        <dbReference type="Proteomes" id="UP000435357"/>
    </source>
</evidence>
<proteinExistence type="predicted"/>
<keyword evidence="1" id="KW-0732">Signal</keyword>
<protein>
    <submittedName>
        <fullName evidence="2">Uncharacterized protein</fullName>
    </submittedName>
</protein>
<accession>A0A6N6M773</accession>
<keyword evidence="3" id="KW-1185">Reference proteome</keyword>
<dbReference type="RefSeq" id="WP_151165896.1">
    <property type="nucleotide sequence ID" value="NZ_WACR01000001.1"/>
</dbReference>
<dbReference type="Proteomes" id="UP000435357">
    <property type="component" value="Unassembled WGS sequence"/>
</dbReference>
<feature type="chain" id="PRO_5026753845" evidence="1">
    <location>
        <begin position="19"/>
        <end position="192"/>
    </location>
</feature>
<gene>
    <name evidence="2" type="ORF">F3059_00095</name>
</gene>
<comment type="caution">
    <text evidence="2">The sequence shown here is derived from an EMBL/GenBank/DDBJ whole genome shotgun (WGS) entry which is preliminary data.</text>
</comment>
<organism evidence="2 3">
    <name type="scientific">Salibacter halophilus</name>
    <dbReference type="NCBI Taxonomy" id="1803916"/>
    <lineage>
        <taxon>Bacteria</taxon>
        <taxon>Pseudomonadati</taxon>
        <taxon>Bacteroidota</taxon>
        <taxon>Flavobacteriia</taxon>
        <taxon>Flavobacteriales</taxon>
        <taxon>Salibacteraceae</taxon>
        <taxon>Salibacter</taxon>
    </lineage>
</organism>
<feature type="signal peptide" evidence="1">
    <location>
        <begin position="1"/>
        <end position="18"/>
    </location>
</feature>
<name>A0A6N6M773_9FLAO</name>
<evidence type="ECO:0000256" key="1">
    <source>
        <dbReference type="SAM" id="SignalP"/>
    </source>
</evidence>
<dbReference type="AlphaFoldDB" id="A0A6N6M773"/>
<evidence type="ECO:0000313" key="2">
    <source>
        <dbReference type="EMBL" id="KAB1065908.1"/>
    </source>
</evidence>
<dbReference type="EMBL" id="WACR01000001">
    <property type="protein sequence ID" value="KAB1065908.1"/>
    <property type="molecule type" value="Genomic_DNA"/>
</dbReference>
<sequence length="192" mass="23558">MNKLLIFMLMFFTNSLIAQDVFLHMEEHNYPDRDSVFSIFKFKQKADSLNSKYKVKGMSRVNVEFQNNRFLLFEYSESGHLIQFLEMFEDSIYQSLKFTKSDSSFSFHKYNGFYANSHYTEFHYPLDNRVEYWYYDLTHFDRLERVLEISTGKKEMIEKEIIYENYEGTVTQRHFIMKNNRWLLQKETRYKE</sequence>
<reference evidence="2 3" key="1">
    <citation type="submission" date="2019-09" db="EMBL/GenBank/DDBJ databases">
        <title>Genomes of Cryomorphaceae.</title>
        <authorList>
            <person name="Bowman J.P."/>
        </authorList>
    </citation>
    <scope>NUCLEOTIDE SEQUENCE [LARGE SCALE GENOMIC DNA]</scope>
    <source>
        <strain evidence="2 3">KCTC 52047</strain>
    </source>
</reference>